<organism evidence="3 4">
    <name type="scientific">Adineta steineri</name>
    <dbReference type="NCBI Taxonomy" id="433720"/>
    <lineage>
        <taxon>Eukaryota</taxon>
        <taxon>Metazoa</taxon>
        <taxon>Spiralia</taxon>
        <taxon>Gnathifera</taxon>
        <taxon>Rotifera</taxon>
        <taxon>Eurotatoria</taxon>
        <taxon>Bdelloidea</taxon>
        <taxon>Adinetida</taxon>
        <taxon>Adinetidae</taxon>
        <taxon>Adineta</taxon>
    </lineage>
</organism>
<proteinExistence type="predicted"/>
<feature type="domain" description="Fibronectin type-III" evidence="2">
    <location>
        <begin position="370"/>
        <end position="456"/>
    </location>
</feature>
<dbReference type="Proteomes" id="UP000663891">
    <property type="component" value="Unassembled WGS sequence"/>
</dbReference>
<reference evidence="3" key="1">
    <citation type="submission" date="2021-02" db="EMBL/GenBank/DDBJ databases">
        <authorList>
            <person name="Nowell W R."/>
        </authorList>
    </citation>
    <scope>NUCLEOTIDE SEQUENCE</scope>
</reference>
<protein>
    <recommendedName>
        <fullName evidence="2">Fibronectin type-III domain-containing protein</fullName>
    </recommendedName>
</protein>
<dbReference type="EMBL" id="CAJNON010000014">
    <property type="protein sequence ID" value="CAF0777858.1"/>
    <property type="molecule type" value="Genomic_DNA"/>
</dbReference>
<dbReference type="InterPro" id="IPR036116">
    <property type="entry name" value="FN3_sf"/>
</dbReference>
<dbReference type="InterPro" id="IPR016024">
    <property type="entry name" value="ARM-type_fold"/>
</dbReference>
<evidence type="ECO:0000256" key="1">
    <source>
        <dbReference type="ARBA" id="ARBA00022737"/>
    </source>
</evidence>
<evidence type="ECO:0000313" key="4">
    <source>
        <dbReference type="Proteomes" id="UP000663891"/>
    </source>
</evidence>
<gene>
    <name evidence="3" type="ORF">VCS650_LOCUS2755</name>
</gene>
<name>A0A813R9I1_9BILA</name>
<dbReference type="InterPro" id="IPR013783">
    <property type="entry name" value="Ig-like_fold"/>
</dbReference>
<dbReference type="InterPro" id="IPR011989">
    <property type="entry name" value="ARM-like"/>
</dbReference>
<feature type="domain" description="Fibronectin type-III" evidence="2">
    <location>
        <begin position="549"/>
        <end position="634"/>
    </location>
</feature>
<dbReference type="SUPFAM" id="SSF49265">
    <property type="entry name" value="Fibronectin type III"/>
    <property type="match status" value="2"/>
</dbReference>
<dbReference type="Gene3D" id="1.25.10.10">
    <property type="entry name" value="Leucine-rich Repeat Variant"/>
    <property type="match status" value="1"/>
</dbReference>
<evidence type="ECO:0000313" key="3">
    <source>
        <dbReference type="EMBL" id="CAF0777858.1"/>
    </source>
</evidence>
<comment type="caution">
    <text evidence="3">The sequence shown here is derived from an EMBL/GenBank/DDBJ whole genome shotgun (WGS) entry which is preliminary data.</text>
</comment>
<dbReference type="PANTHER" id="PTHR46708:SF2">
    <property type="entry name" value="FIBRONECTIN TYPE-III DOMAIN-CONTAINING PROTEIN"/>
    <property type="match status" value="1"/>
</dbReference>
<dbReference type="SUPFAM" id="SSF48371">
    <property type="entry name" value="ARM repeat"/>
    <property type="match status" value="1"/>
</dbReference>
<evidence type="ECO:0000259" key="2">
    <source>
        <dbReference type="PROSITE" id="PS50853"/>
    </source>
</evidence>
<sequence length="756" mass="86953">MENDDDNHEFYFNHKNYFLRFKSNNEDDHISKSIRHALEYFVDDLKYDRNKTIDYFFNQPTMNNIFLFITQLLLSDDNCICVNSAYIIGSIIEIENGLELFLSIFTVNCTIDVIQRLCQLLTHSDFDCVLNATGILGTICSSKEGRDFILNHTSINDIVSNIAMLLNSINVWIAGNAALVLARITIEGIGCHLILTHNKHHEILNQLLTALDINDANRSTNLAFTIARLIEEEDGKKILINNCEQNHFFEILLKMLEINPDKSINKNACYALSCLCTSQYGYQLCIQSKILFYQILVAIEKILLSYDHETVWFALMSLTSIAKYDGANEYLCYSKNLLKIIKLIQDKWIDFKDIQDESKLLWFMLHKHIKPNQPRIDSIRNTSVHISWDSYMNSCNEQDIQYCILLDDVPIKITRKTNYLLNDLKSNTFYNVKIQYRTTHGESMPSDATIFQTDDELIPSIINLHVVRTAMTAVRIAWESLDISTCHSFKGYQTYIDDIEYEFTTQCGITIGSLAIDTMYSISVCVVTMKGKGPCSSINVKTDSAGDCLPAPPTFPVIGRRELHIKWQAPEVISGRFSRYELICNGRCIYSGTEQEYHATMLKSNTEYTIAVVLITNDGRFRSRTVKTRTLKDEFHNSPRHSLYEPPTQSQSKLKRIDTFHVRKTSSNQNNQIPTTRFPKDSSYKQTLPVIFQNSKPRPSRNVHRSKTEVYSQQITVPIIIPTLDINRPLQINHLTQSKSVDRLLPHLPRSLQRIS</sequence>
<dbReference type="InterPro" id="IPR050991">
    <property type="entry name" value="ECM_Regulatory_Proteins"/>
</dbReference>
<dbReference type="InterPro" id="IPR003961">
    <property type="entry name" value="FN3_dom"/>
</dbReference>
<dbReference type="Gene3D" id="2.60.40.10">
    <property type="entry name" value="Immunoglobulins"/>
    <property type="match status" value="3"/>
</dbReference>
<dbReference type="Pfam" id="PF00041">
    <property type="entry name" value="fn3"/>
    <property type="match status" value="1"/>
</dbReference>
<dbReference type="AlphaFoldDB" id="A0A813R9I1"/>
<dbReference type="CDD" id="cd00063">
    <property type="entry name" value="FN3"/>
    <property type="match status" value="2"/>
</dbReference>
<dbReference type="PROSITE" id="PS50853">
    <property type="entry name" value="FN3"/>
    <property type="match status" value="2"/>
</dbReference>
<dbReference type="PANTHER" id="PTHR46708">
    <property type="entry name" value="TENASCIN"/>
    <property type="match status" value="1"/>
</dbReference>
<accession>A0A813R9I1</accession>
<dbReference type="SMART" id="SM00060">
    <property type="entry name" value="FN3"/>
    <property type="match status" value="3"/>
</dbReference>
<dbReference type="OrthoDB" id="10253954at2759"/>
<keyword evidence="1" id="KW-0677">Repeat</keyword>